<organism evidence="2 3">
    <name type="scientific">Komagataeibacter europaeus NBRC 3261</name>
    <dbReference type="NCBI Taxonomy" id="1234669"/>
    <lineage>
        <taxon>Bacteria</taxon>
        <taxon>Pseudomonadati</taxon>
        <taxon>Pseudomonadota</taxon>
        <taxon>Alphaproteobacteria</taxon>
        <taxon>Acetobacterales</taxon>
        <taxon>Acetobacteraceae</taxon>
        <taxon>Komagataeibacter</taxon>
    </lineage>
</organism>
<evidence type="ECO:0000313" key="3">
    <source>
        <dbReference type="Proteomes" id="UP000032675"/>
    </source>
</evidence>
<dbReference type="EMBL" id="BANI01000031">
    <property type="protein sequence ID" value="GAN95624.1"/>
    <property type="molecule type" value="Genomic_DNA"/>
</dbReference>
<comment type="caution">
    <text evidence="2">The sequence shown here is derived from an EMBL/GenBank/DDBJ whole genome shotgun (WGS) entry which is preliminary data.</text>
</comment>
<evidence type="ECO:0000256" key="1">
    <source>
        <dbReference type="SAM" id="MobiDB-lite"/>
    </source>
</evidence>
<reference evidence="2 3" key="1">
    <citation type="submission" date="2012-11" db="EMBL/GenBank/DDBJ databases">
        <title>Whole genome sequence of Gluconacetobacter europaeus NBRC3261.</title>
        <authorList>
            <person name="Azuma Y."/>
            <person name="Higashiura N."/>
            <person name="Hirakawa H."/>
            <person name="Matsushita K."/>
        </authorList>
    </citation>
    <scope>NUCLEOTIDE SEQUENCE [LARGE SCALE GENOMIC DNA]</scope>
    <source>
        <strain evidence="2 3">NBRC 3261</strain>
    </source>
</reference>
<sequence>MAWSRPCPAGGVGISAKGAFCPAGPHMAGAAGSDAPFMPVARPGTDTRRTGRQDGKDRPGRNLSREQSAKRKRPF</sequence>
<accession>A0A0D6PWR1</accession>
<feature type="region of interest" description="Disordered" evidence="1">
    <location>
        <begin position="23"/>
        <end position="75"/>
    </location>
</feature>
<evidence type="ECO:0000313" key="2">
    <source>
        <dbReference type="EMBL" id="GAN95624.1"/>
    </source>
</evidence>
<gene>
    <name evidence="2" type="ORF">Geu3261_0031_029</name>
</gene>
<protein>
    <submittedName>
        <fullName evidence="2">Uncharacterized protein</fullName>
    </submittedName>
</protein>
<dbReference type="Proteomes" id="UP000032675">
    <property type="component" value="Unassembled WGS sequence"/>
</dbReference>
<dbReference type="AlphaFoldDB" id="A0A0D6PWR1"/>
<name>A0A0D6PWR1_KOMEU</name>
<proteinExistence type="predicted"/>
<feature type="compositionally biased region" description="Basic and acidic residues" evidence="1">
    <location>
        <begin position="45"/>
        <end position="69"/>
    </location>
</feature>